<dbReference type="EMBL" id="FR751545">
    <property type="protein sequence ID" value="CBY88533.1"/>
    <property type="molecule type" value="Genomic_DNA"/>
</dbReference>
<accession>F4N9Q5</accession>
<name>F4N9Q5_9CAUD</name>
<proteinExistence type="predicted"/>
<evidence type="ECO:0000313" key="2">
    <source>
        <dbReference type="Proteomes" id="UP000008465"/>
    </source>
</evidence>
<organism evidence="1 2">
    <name type="scientific">Pantoea phage LIMEzero</name>
    <dbReference type="NCBI Taxonomy" id="943335"/>
    <lineage>
        <taxon>Viruses</taxon>
        <taxon>Duplodnaviria</taxon>
        <taxon>Heunggongvirae</taxon>
        <taxon>Uroviricota</taxon>
        <taxon>Caudoviricetes</taxon>
        <taxon>Autographivirales</taxon>
        <taxon>Autoscriptoviridae</taxon>
        <taxon>Stentvirinae</taxon>
        <taxon>Waewaevirus</taxon>
        <taxon>Waewaevirus limezero</taxon>
    </lineage>
</organism>
<protein>
    <submittedName>
        <fullName evidence="1">Uncharacterized protein</fullName>
    </submittedName>
</protein>
<dbReference type="GeneID" id="10894582"/>
<evidence type="ECO:0000313" key="1">
    <source>
        <dbReference type="EMBL" id="CBY88533.1"/>
    </source>
</evidence>
<dbReference type="KEGG" id="vg:10894582"/>
<reference evidence="2" key="1">
    <citation type="journal article" date="2011" name="Appl. Environ. Microbiol.">
        <title>Bacteriophages LIMElight and LIMEzero of Pantoea agglomerans, belonging to the "phiKMV-like viruses".</title>
        <authorList>
            <person name="Adriaenssens E.M."/>
            <person name="Ceyssens P.J."/>
            <person name="Dunon V."/>
            <person name="Ackermann H.W."/>
            <person name="Van Vaerenbergh J."/>
            <person name="Maes M."/>
            <person name="De Proft M."/>
            <person name="Lavigne R."/>
        </authorList>
    </citation>
    <scope>NUCLEOTIDE SEQUENCE [LARGE SCALE GENOMIC DNA]</scope>
</reference>
<dbReference type="RefSeq" id="YP_004539075.1">
    <property type="nucleotide sequence ID" value="NC_015585.1"/>
</dbReference>
<sequence>MSITYSTYKDVKALDAAIADAVAASHQVRETIQRVAVGILLHAHKHGDYTRAASFVKQLGAGVRQKALVEWFQQYGGLIAGKNAAGEEDFVAWQGAEFIKAHIDNAKSTMWWNCKPEPAFTGFDLNKEFERLVARAEKAMAEREKLAKAGKDEDAAKVVVDVDALTRLKAAIAAKVA</sequence>
<dbReference type="OrthoDB" id="26697at10239"/>
<dbReference type="Proteomes" id="UP000008465">
    <property type="component" value="Segment"/>
</dbReference>
<keyword evidence="2" id="KW-1185">Reference proteome</keyword>